<organism evidence="3 4">
    <name type="scientific">Roseisolibacter agri</name>
    <dbReference type="NCBI Taxonomy" id="2014610"/>
    <lineage>
        <taxon>Bacteria</taxon>
        <taxon>Pseudomonadati</taxon>
        <taxon>Gemmatimonadota</taxon>
        <taxon>Gemmatimonadia</taxon>
        <taxon>Gemmatimonadales</taxon>
        <taxon>Gemmatimonadaceae</taxon>
        <taxon>Roseisolibacter</taxon>
    </lineage>
</organism>
<dbReference type="Proteomes" id="UP001161325">
    <property type="component" value="Unassembled WGS sequence"/>
</dbReference>
<keyword evidence="1" id="KW-0175">Coiled coil</keyword>
<gene>
    <name evidence="3" type="ORF">rosag_18560</name>
</gene>
<protein>
    <submittedName>
        <fullName evidence="3">Uncharacterized protein</fullName>
    </submittedName>
</protein>
<sequence length="172" mass="18607">MLRPPVTRQLDPLAHRAAIDALEAQRAAYRRYARTVEAQQRSFDDGDADRAVAATAVAVQGFEELQQGAQRLQPVIGDASARASAEQMLELQREMEALMREAKHAEVAIRNMTVQLEAWRDAYGRQLAELGLAPGAAGESVEGEAARGGYGPRGGGVQAPAERAPSLIDRKF</sequence>
<evidence type="ECO:0000256" key="1">
    <source>
        <dbReference type="SAM" id="Coils"/>
    </source>
</evidence>
<evidence type="ECO:0000313" key="4">
    <source>
        <dbReference type="Proteomes" id="UP001161325"/>
    </source>
</evidence>
<reference evidence="3" key="1">
    <citation type="submission" date="2022-08" db="EMBL/GenBank/DDBJ databases">
        <title>Draft genome sequencing of Roseisolibacter agri AW1220.</title>
        <authorList>
            <person name="Tobiishi Y."/>
            <person name="Tonouchi A."/>
        </authorList>
    </citation>
    <scope>NUCLEOTIDE SEQUENCE</scope>
    <source>
        <strain evidence="3">AW1220</strain>
    </source>
</reference>
<keyword evidence="4" id="KW-1185">Reference proteome</keyword>
<evidence type="ECO:0000313" key="3">
    <source>
        <dbReference type="EMBL" id="GLC25343.1"/>
    </source>
</evidence>
<evidence type="ECO:0000256" key="2">
    <source>
        <dbReference type="SAM" id="MobiDB-lite"/>
    </source>
</evidence>
<dbReference type="AlphaFoldDB" id="A0AA37QGG1"/>
<proteinExistence type="predicted"/>
<name>A0AA37QGG1_9BACT</name>
<comment type="caution">
    <text evidence="3">The sequence shown here is derived from an EMBL/GenBank/DDBJ whole genome shotgun (WGS) entry which is preliminary data.</text>
</comment>
<dbReference type="EMBL" id="BRXS01000003">
    <property type="protein sequence ID" value="GLC25343.1"/>
    <property type="molecule type" value="Genomic_DNA"/>
</dbReference>
<dbReference type="RefSeq" id="WP_284349799.1">
    <property type="nucleotide sequence ID" value="NZ_BRXS01000003.1"/>
</dbReference>
<accession>A0AA37QGG1</accession>
<feature type="coiled-coil region" evidence="1">
    <location>
        <begin position="81"/>
        <end position="115"/>
    </location>
</feature>
<feature type="region of interest" description="Disordered" evidence="2">
    <location>
        <begin position="135"/>
        <end position="172"/>
    </location>
</feature>
<feature type="compositionally biased region" description="Gly residues" evidence="2">
    <location>
        <begin position="146"/>
        <end position="157"/>
    </location>
</feature>